<evidence type="ECO:0000256" key="3">
    <source>
        <dbReference type="ARBA" id="ARBA00022553"/>
    </source>
</evidence>
<dbReference type="AlphaFoldDB" id="A0A920CA77"/>
<evidence type="ECO:0000256" key="6">
    <source>
        <dbReference type="SAM" id="Phobius"/>
    </source>
</evidence>
<protein>
    <submittedName>
        <fullName evidence="8">Sensor histidine kinase YesM</fullName>
    </submittedName>
</protein>
<dbReference type="GO" id="GO:0000155">
    <property type="term" value="F:phosphorelay sensor kinase activity"/>
    <property type="evidence" value="ECO:0007669"/>
    <property type="project" value="InterPro"/>
</dbReference>
<keyword evidence="3" id="KW-0597">Phosphoprotein</keyword>
<evidence type="ECO:0000259" key="7">
    <source>
        <dbReference type="PROSITE" id="PS50885"/>
    </source>
</evidence>
<dbReference type="InterPro" id="IPR003660">
    <property type="entry name" value="HAMP_dom"/>
</dbReference>
<keyword evidence="5 6" id="KW-0472">Membrane</keyword>
<feature type="domain" description="HAMP" evidence="7">
    <location>
        <begin position="308"/>
        <end position="360"/>
    </location>
</feature>
<accession>A0A920CA77</accession>
<dbReference type="EMBL" id="BORQ01000001">
    <property type="protein sequence ID" value="GIO29202.1"/>
    <property type="molecule type" value="Genomic_DNA"/>
</dbReference>
<reference evidence="8" key="1">
    <citation type="submission" date="2021-03" db="EMBL/GenBank/DDBJ databases">
        <title>Antimicrobial resistance genes in bacteria isolated from Japanese honey, and their potential for conferring macrolide and lincosamide resistance in the American foulbrood pathogen Paenibacillus larvae.</title>
        <authorList>
            <person name="Okamoto M."/>
            <person name="Kumagai M."/>
            <person name="Kanamori H."/>
            <person name="Takamatsu D."/>
        </authorList>
    </citation>
    <scope>NUCLEOTIDE SEQUENCE</scope>
    <source>
        <strain evidence="8">J2TS6</strain>
    </source>
</reference>
<keyword evidence="6" id="KW-0812">Transmembrane</keyword>
<comment type="caution">
    <text evidence="8">The sequence shown here is derived from an EMBL/GenBank/DDBJ whole genome shotgun (WGS) entry which is preliminary data.</text>
</comment>
<dbReference type="Pfam" id="PF06580">
    <property type="entry name" value="His_kinase"/>
    <property type="match status" value="1"/>
</dbReference>
<dbReference type="Gene3D" id="3.30.565.10">
    <property type="entry name" value="Histidine kinase-like ATPase, C-terminal domain"/>
    <property type="match status" value="1"/>
</dbReference>
<dbReference type="InterPro" id="IPR010559">
    <property type="entry name" value="Sig_transdc_His_kin_internal"/>
</dbReference>
<dbReference type="GO" id="GO:0005886">
    <property type="term" value="C:plasma membrane"/>
    <property type="evidence" value="ECO:0007669"/>
    <property type="project" value="UniProtKB-SubCell"/>
</dbReference>
<evidence type="ECO:0000256" key="4">
    <source>
        <dbReference type="ARBA" id="ARBA00022679"/>
    </source>
</evidence>
<keyword evidence="6" id="KW-1133">Transmembrane helix</keyword>
<keyword evidence="4" id="KW-0808">Transferase</keyword>
<comment type="subcellular location">
    <subcellularLocation>
        <location evidence="1">Cell membrane</location>
        <topology evidence="1">Multi-pass membrane protein</topology>
    </subcellularLocation>
</comment>
<keyword evidence="2" id="KW-1003">Cell membrane</keyword>
<proteinExistence type="predicted"/>
<feature type="transmembrane region" description="Helical" evidence="6">
    <location>
        <begin position="12"/>
        <end position="36"/>
    </location>
</feature>
<gene>
    <name evidence="8" type="primary">yesM_1</name>
    <name evidence="8" type="ORF">J2TS6_03430</name>
</gene>
<dbReference type="PANTHER" id="PTHR34220:SF7">
    <property type="entry name" value="SENSOR HISTIDINE KINASE YPDA"/>
    <property type="match status" value="1"/>
</dbReference>
<evidence type="ECO:0000256" key="5">
    <source>
        <dbReference type="ARBA" id="ARBA00023136"/>
    </source>
</evidence>
<dbReference type="Pfam" id="PF00672">
    <property type="entry name" value="HAMP"/>
    <property type="match status" value="1"/>
</dbReference>
<organism evidence="8 9">
    <name type="scientific">Paenibacillus albilobatus</name>
    <dbReference type="NCBI Taxonomy" id="2716884"/>
    <lineage>
        <taxon>Bacteria</taxon>
        <taxon>Bacillati</taxon>
        <taxon>Bacillota</taxon>
        <taxon>Bacilli</taxon>
        <taxon>Bacillales</taxon>
        <taxon>Paenibacillaceae</taxon>
        <taxon>Paenibacillus</taxon>
    </lineage>
</organism>
<dbReference type="Proteomes" id="UP000679779">
    <property type="component" value="Unassembled WGS sequence"/>
</dbReference>
<dbReference type="SUPFAM" id="SSF158472">
    <property type="entry name" value="HAMP domain-like"/>
    <property type="match status" value="1"/>
</dbReference>
<keyword evidence="8" id="KW-0418">Kinase</keyword>
<feature type="transmembrane region" description="Helical" evidence="6">
    <location>
        <begin position="284"/>
        <end position="310"/>
    </location>
</feature>
<dbReference type="PANTHER" id="PTHR34220">
    <property type="entry name" value="SENSOR HISTIDINE KINASE YPDA"/>
    <property type="match status" value="1"/>
</dbReference>
<evidence type="ECO:0000313" key="9">
    <source>
        <dbReference type="Proteomes" id="UP000679779"/>
    </source>
</evidence>
<dbReference type="RefSeq" id="WP_160042236.1">
    <property type="nucleotide sequence ID" value="NZ_BORQ01000001.1"/>
</dbReference>
<name>A0A920CA77_9BACL</name>
<sequence>MKLQAAGKASKWYVYQKIVIVFILFLLPLISMNIWLNYKGMSVTKSAILNSSQAGASFYSKQLDKELYFIRNLQLQLINDKDLQKLSFRGSLLEDYEEVELIDQVRDRLSTLMASSEYVVNSGVYVESVAKTISMSSGVTGTPNDEMMQITSLLKITPKPSFYLSGNRIFLIESANNNSIVTYIEISRPMLLQALNEIAKLYPESEVLLGSKEFGTMLTTAKQTDESTEILKLTDEENANPDRPQIKKAHGVNYFITRSNVGSLHLSMIMYVNQNELTRPLSQFITWFYTLFIIAIIVMILYSFSVNVMIHRPLSKLVKAFHMIETDNLNITIESKTKDEFHYVFNSFNKMARRLKNSIEENYEQKIALQHSQLKQLQSQINPHFLYNSFFNIYMMCKVGDADSAAELSQRLGSYYQYITRSGADEVPFYKEYRHALDYCDIQCIRFSNRVSFAYDEETEIPPSITVPRLIIQPIVENVFEHAFEDGMMEGKVFISTEYGEGKLRVSVEDNGNLATDEMIGQLSGKLAVDSKTIENTGLINVNNRLRLKYGPESGLTVTRSRHGGLKIDLIIILESMKEAAACTDC</sequence>
<dbReference type="Gene3D" id="6.10.340.10">
    <property type="match status" value="1"/>
</dbReference>
<dbReference type="CDD" id="cd06225">
    <property type="entry name" value="HAMP"/>
    <property type="match status" value="1"/>
</dbReference>
<dbReference type="SMART" id="SM00304">
    <property type="entry name" value="HAMP"/>
    <property type="match status" value="1"/>
</dbReference>
<dbReference type="SUPFAM" id="SSF55874">
    <property type="entry name" value="ATPase domain of HSP90 chaperone/DNA topoisomerase II/histidine kinase"/>
    <property type="match status" value="1"/>
</dbReference>
<evidence type="ECO:0000256" key="1">
    <source>
        <dbReference type="ARBA" id="ARBA00004651"/>
    </source>
</evidence>
<dbReference type="InterPro" id="IPR036890">
    <property type="entry name" value="HATPase_C_sf"/>
</dbReference>
<evidence type="ECO:0000313" key="8">
    <source>
        <dbReference type="EMBL" id="GIO29202.1"/>
    </source>
</evidence>
<keyword evidence="9" id="KW-1185">Reference proteome</keyword>
<dbReference type="InterPro" id="IPR050640">
    <property type="entry name" value="Bact_2-comp_sensor_kinase"/>
</dbReference>
<evidence type="ECO:0000256" key="2">
    <source>
        <dbReference type="ARBA" id="ARBA00022475"/>
    </source>
</evidence>
<dbReference type="PROSITE" id="PS50885">
    <property type="entry name" value="HAMP"/>
    <property type="match status" value="1"/>
</dbReference>